<evidence type="ECO:0000313" key="4">
    <source>
        <dbReference type="Proteomes" id="UP000324800"/>
    </source>
</evidence>
<feature type="compositionally biased region" description="Basic and acidic residues" evidence="1">
    <location>
        <begin position="80"/>
        <end position="98"/>
    </location>
</feature>
<dbReference type="AlphaFoldDB" id="A0A5J4WFL1"/>
<feature type="non-terminal residue" evidence="3">
    <location>
        <position position="1"/>
    </location>
</feature>
<reference evidence="3 4" key="1">
    <citation type="submission" date="2019-03" db="EMBL/GenBank/DDBJ databases">
        <title>Single cell metagenomics reveals metabolic interactions within the superorganism composed of flagellate Streblomastix strix and complex community of Bacteroidetes bacteria on its surface.</title>
        <authorList>
            <person name="Treitli S.C."/>
            <person name="Kolisko M."/>
            <person name="Husnik F."/>
            <person name="Keeling P."/>
            <person name="Hampl V."/>
        </authorList>
    </citation>
    <scope>NUCLEOTIDE SEQUENCE [LARGE SCALE GENOMIC DNA]</scope>
    <source>
        <strain evidence="3">ST1C</strain>
    </source>
</reference>
<comment type="caution">
    <text evidence="3">The sequence shown here is derived from an EMBL/GenBank/DDBJ whole genome shotgun (WGS) entry which is preliminary data.</text>
</comment>
<keyword evidence="2" id="KW-0472">Membrane</keyword>
<protein>
    <submittedName>
        <fullName evidence="3">Uncharacterized protein</fullName>
    </submittedName>
</protein>
<gene>
    <name evidence="3" type="ORF">EZS28_011058</name>
</gene>
<feature type="transmembrane region" description="Helical" evidence="2">
    <location>
        <begin position="42"/>
        <end position="68"/>
    </location>
</feature>
<organism evidence="3 4">
    <name type="scientific">Streblomastix strix</name>
    <dbReference type="NCBI Taxonomy" id="222440"/>
    <lineage>
        <taxon>Eukaryota</taxon>
        <taxon>Metamonada</taxon>
        <taxon>Preaxostyla</taxon>
        <taxon>Oxymonadida</taxon>
        <taxon>Streblomastigidae</taxon>
        <taxon>Streblomastix</taxon>
    </lineage>
</organism>
<keyword evidence="2" id="KW-1133">Transmembrane helix</keyword>
<feature type="region of interest" description="Disordered" evidence="1">
    <location>
        <begin position="74"/>
        <end position="98"/>
    </location>
</feature>
<evidence type="ECO:0000256" key="2">
    <source>
        <dbReference type="SAM" id="Phobius"/>
    </source>
</evidence>
<proteinExistence type="predicted"/>
<accession>A0A5J4WFL1</accession>
<dbReference type="Proteomes" id="UP000324800">
    <property type="component" value="Unassembled WGS sequence"/>
</dbReference>
<dbReference type="EMBL" id="SNRW01002238">
    <property type="protein sequence ID" value="KAA6393413.1"/>
    <property type="molecule type" value="Genomic_DNA"/>
</dbReference>
<evidence type="ECO:0000313" key="3">
    <source>
        <dbReference type="EMBL" id="KAA6393413.1"/>
    </source>
</evidence>
<sequence length="98" mass="10864">IESVYGCNVANITVTGQEQVCSDPLEATVEKMSNFADAVNKILVFAFFMVIVYVIVGYIATHLSLCLLKIWQKGEASDSESSKGKEKDKKGIDKENKW</sequence>
<name>A0A5J4WFL1_9EUKA</name>
<evidence type="ECO:0000256" key="1">
    <source>
        <dbReference type="SAM" id="MobiDB-lite"/>
    </source>
</evidence>
<keyword evidence="2" id="KW-0812">Transmembrane</keyword>